<keyword evidence="7 14" id="KW-0808">Transferase</keyword>
<feature type="active site" description="Proton acceptor" evidence="14">
    <location>
        <position position="110"/>
    </location>
</feature>
<dbReference type="InterPro" id="IPR048641">
    <property type="entry name" value="RlmN_N"/>
</dbReference>
<dbReference type="PANTHER" id="PTHR30544">
    <property type="entry name" value="23S RRNA METHYLTRANSFERASE"/>
    <property type="match status" value="1"/>
</dbReference>
<dbReference type="InterPro" id="IPR007197">
    <property type="entry name" value="rSAM"/>
</dbReference>
<dbReference type="InterPro" id="IPR040072">
    <property type="entry name" value="Methyltransferase_A"/>
</dbReference>
<dbReference type="HAMAP" id="MF_01849">
    <property type="entry name" value="RNA_methyltr_RlmN"/>
    <property type="match status" value="1"/>
</dbReference>
<comment type="subcellular location">
    <subcellularLocation>
        <location evidence="1 14">Cytoplasm</location>
    </subcellularLocation>
</comment>
<feature type="disulfide bond" description="(transient)" evidence="14">
    <location>
        <begin position="123"/>
        <end position="360"/>
    </location>
</feature>
<keyword evidence="8 14" id="KW-0949">S-adenosyl-L-methionine</keyword>
<keyword evidence="3 14" id="KW-0004">4Fe-4S</keyword>
<evidence type="ECO:0000256" key="2">
    <source>
        <dbReference type="ARBA" id="ARBA00007544"/>
    </source>
</evidence>
<comment type="caution">
    <text evidence="16">The sequence shown here is derived from an EMBL/GenBank/DDBJ whole genome shotgun (WGS) entry which is preliminary data.</text>
</comment>
<comment type="cofactor">
    <cofactor evidence="14">
        <name>[4Fe-4S] cluster</name>
        <dbReference type="ChEBI" id="CHEBI:49883"/>
    </cofactor>
    <text evidence="14">Binds 1 [4Fe-4S] cluster. The cluster is coordinated with 3 cysteines and an exchangeable S-adenosyl-L-methionine.</text>
</comment>
<dbReference type="Gene3D" id="1.10.150.530">
    <property type="match status" value="1"/>
</dbReference>
<evidence type="ECO:0000256" key="7">
    <source>
        <dbReference type="ARBA" id="ARBA00022679"/>
    </source>
</evidence>
<evidence type="ECO:0000313" key="16">
    <source>
        <dbReference type="EMBL" id="MDR7089119.1"/>
    </source>
</evidence>
<protein>
    <recommendedName>
        <fullName evidence="14">Dual-specificity RNA methyltransferase RlmN</fullName>
        <ecNumber evidence="14">2.1.1.192</ecNumber>
    </recommendedName>
    <alternativeName>
        <fullName evidence="14">23S rRNA (adenine(2503)-C(2))-methyltransferase</fullName>
    </alternativeName>
    <alternativeName>
        <fullName evidence="14">23S rRNA m2A2503 methyltransferase</fullName>
    </alternativeName>
    <alternativeName>
        <fullName evidence="14">Ribosomal RNA large subunit methyltransferase N</fullName>
    </alternativeName>
    <alternativeName>
        <fullName evidence="14">tRNA (adenine(37)-C(2))-methyltransferase</fullName>
    </alternativeName>
    <alternativeName>
        <fullName evidence="14">tRNA m2A37 methyltransferase</fullName>
    </alternativeName>
</protein>
<dbReference type="SUPFAM" id="SSF102114">
    <property type="entry name" value="Radical SAM enzymes"/>
    <property type="match status" value="1"/>
</dbReference>
<dbReference type="GO" id="GO:0008168">
    <property type="term" value="F:methyltransferase activity"/>
    <property type="evidence" value="ECO:0007669"/>
    <property type="project" value="UniProtKB-KW"/>
</dbReference>
<feature type="binding site" evidence="14">
    <location>
        <position position="137"/>
    </location>
    <ligand>
        <name>[4Fe-4S] cluster</name>
        <dbReference type="ChEBI" id="CHEBI:49883"/>
        <note>4Fe-4S-S-AdoMet</note>
    </ligand>
</feature>
<dbReference type="InterPro" id="IPR058240">
    <property type="entry name" value="rSAM_sf"/>
</dbReference>
<keyword evidence="11 14" id="KW-0408">Iron</keyword>
<dbReference type="SFLD" id="SFLDF00275">
    <property type="entry name" value="adenosine_C2_methyltransferase"/>
    <property type="match status" value="1"/>
</dbReference>
<gene>
    <name evidence="14" type="primary">rlmN</name>
    <name evidence="16" type="ORF">J2X05_001125</name>
</gene>
<evidence type="ECO:0000256" key="1">
    <source>
        <dbReference type="ARBA" id="ARBA00004496"/>
    </source>
</evidence>
<dbReference type="Proteomes" id="UP001253595">
    <property type="component" value="Unassembled WGS sequence"/>
</dbReference>
<dbReference type="Pfam" id="PF04055">
    <property type="entry name" value="Radical_SAM"/>
    <property type="match status" value="1"/>
</dbReference>
<evidence type="ECO:0000259" key="15">
    <source>
        <dbReference type="PROSITE" id="PS51918"/>
    </source>
</evidence>
<evidence type="ECO:0000256" key="9">
    <source>
        <dbReference type="ARBA" id="ARBA00022694"/>
    </source>
</evidence>
<evidence type="ECO:0000313" key="17">
    <source>
        <dbReference type="Proteomes" id="UP001253595"/>
    </source>
</evidence>
<evidence type="ECO:0000256" key="5">
    <source>
        <dbReference type="ARBA" id="ARBA00022552"/>
    </source>
</evidence>
<evidence type="ECO:0000256" key="11">
    <source>
        <dbReference type="ARBA" id="ARBA00023004"/>
    </source>
</evidence>
<evidence type="ECO:0000256" key="6">
    <source>
        <dbReference type="ARBA" id="ARBA00022603"/>
    </source>
</evidence>
<dbReference type="GO" id="GO:0032259">
    <property type="term" value="P:methylation"/>
    <property type="evidence" value="ECO:0007669"/>
    <property type="project" value="UniProtKB-KW"/>
</dbReference>
<feature type="binding site" evidence="14">
    <location>
        <begin position="238"/>
        <end position="240"/>
    </location>
    <ligand>
        <name>S-adenosyl-L-methionine</name>
        <dbReference type="ChEBI" id="CHEBI:59789"/>
    </ligand>
</feature>
<dbReference type="InterPro" id="IPR004383">
    <property type="entry name" value="rRNA_lsu_MTrfase_RlmN/Cfr"/>
</dbReference>
<comment type="function">
    <text evidence="14">Specifically methylates position 2 of adenine 2503 in 23S rRNA and position 2 of adenine 37 in tRNAs. m2A2503 modification seems to play a crucial role in the proofreading step occurring at the peptidyl transferase center and thus would serve to optimize ribosomal fidelity.</text>
</comment>
<dbReference type="EMBL" id="JAVDVX010000002">
    <property type="protein sequence ID" value="MDR7089119.1"/>
    <property type="molecule type" value="Genomic_DNA"/>
</dbReference>
<dbReference type="RefSeq" id="WP_310069788.1">
    <property type="nucleotide sequence ID" value="NZ_JAVDVX010000002.1"/>
</dbReference>
<keyword evidence="6 14" id="KW-0489">Methyltransferase</keyword>
<comment type="catalytic activity">
    <reaction evidence="14">
        <text>adenosine(37) in tRNA + 2 reduced [2Fe-2S]-[ferredoxin] + 2 S-adenosyl-L-methionine = 2-methyladenosine(37) in tRNA + 5'-deoxyadenosine + L-methionine + 2 oxidized [2Fe-2S]-[ferredoxin] + S-adenosyl-L-homocysteine</text>
        <dbReference type="Rhea" id="RHEA:43332"/>
        <dbReference type="Rhea" id="RHEA-COMP:10000"/>
        <dbReference type="Rhea" id="RHEA-COMP:10001"/>
        <dbReference type="Rhea" id="RHEA-COMP:10162"/>
        <dbReference type="Rhea" id="RHEA-COMP:10485"/>
        <dbReference type="ChEBI" id="CHEBI:17319"/>
        <dbReference type="ChEBI" id="CHEBI:33737"/>
        <dbReference type="ChEBI" id="CHEBI:33738"/>
        <dbReference type="ChEBI" id="CHEBI:57844"/>
        <dbReference type="ChEBI" id="CHEBI:57856"/>
        <dbReference type="ChEBI" id="CHEBI:59789"/>
        <dbReference type="ChEBI" id="CHEBI:74411"/>
        <dbReference type="ChEBI" id="CHEBI:74497"/>
        <dbReference type="EC" id="2.1.1.192"/>
    </reaction>
</comment>
<evidence type="ECO:0000256" key="10">
    <source>
        <dbReference type="ARBA" id="ARBA00022723"/>
    </source>
</evidence>
<dbReference type="InterPro" id="IPR027492">
    <property type="entry name" value="RNA_MTrfase_RlmN"/>
</dbReference>
<comment type="similarity">
    <text evidence="2 14">Belongs to the radical SAM superfamily. RlmN family.</text>
</comment>
<feature type="binding site" evidence="14">
    <location>
        <position position="130"/>
    </location>
    <ligand>
        <name>[4Fe-4S] cluster</name>
        <dbReference type="ChEBI" id="CHEBI:49883"/>
        <note>4Fe-4S-S-AdoMet</note>
    </ligand>
</feature>
<reference evidence="16 17" key="1">
    <citation type="submission" date="2023-07" db="EMBL/GenBank/DDBJ databases">
        <title>Sorghum-associated microbial communities from plants grown in Nebraska, USA.</title>
        <authorList>
            <person name="Schachtman D."/>
        </authorList>
    </citation>
    <scope>NUCLEOTIDE SEQUENCE [LARGE SCALE GENOMIC DNA]</scope>
    <source>
        <strain evidence="16 17">BE190</strain>
    </source>
</reference>
<dbReference type="PIRSF" id="PIRSF006004">
    <property type="entry name" value="CHP00048"/>
    <property type="match status" value="1"/>
</dbReference>
<feature type="binding site" evidence="14">
    <location>
        <begin position="184"/>
        <end position="185"/>
    </location>
    <ligand>
        <name>S-adenosyl-L-methionine</name>
        <dbReference type="ChEBI" id="CHEBI:59789"/>
    </ligand>
</feature>
<evidence type="ECO:0000256" key="8">
    <source>
        <dbReference type="ARBA" id="ARBA00022691"/>
    </source>
</evidence>
<dbReference type="PANTHER" id="PTHR30544:SF5">
    <property type="entry name" value="RADICAL SAM CORE DOMAIN-CONTAINING PROTEIN"/>
    <property type="match status" value="1"/>
</dbReference>
<keyword evidence="5 14" id="KW-0698">rRNA processing</keyword>
<evidence type="ECO:0000256" key="3">
    <source>
        <dbReference type="ARBA" id="ARBA00022485"/>
    </source>
</evidence>
<accession>A0ABU1UVA1</accession>
<comment type="catalytic activity">
    <reaction evidence="14">
        <text>adenosine(2503) in 23S rRNA + 2 reduced [2Fe-2S]-[ferredoxin] + 2 S-adenosyl-L-methionine = 2-methyladenosine(2503) in 23S rRNA + 5'-deoxyadenosine + L-methionine + 2 oxidized [2Fe-2S]-[ferredoxin] + S-adenosyl-L-homocysteine</text>
        <dbReference type="Rhea" id="RHEA:42916"/>
        <dbReference type="Rhea" id="RHEA-COMP:10000"/>
        <dbReference type="Rhea" id="RHEA-COMP:10001"/>
        <dbReference type="Rhea" id="RHEA-COMP:10152"/>
        <dbReference type="Rhea" id="RHEA-COMP:10282"/>
        <dbReference type="ChEBI" id="CHEBI:17319"/>
        <dbReference type="ChEBI" id="CHEBI:33737"/>
        <dbReference type="ChEBI" id="CHEBI:33738"/>
        <dbReference type="ChEBI" id="CHEBI:57844"/>
        <dbReference type="ChEBI" id="CHEBI:57856"/>
        <dbReference type="ChEBI" id="CHEBI:59789"/>
        <dbReference type="ChEBI" id="CHEBI:74411"/>
        <dbReference type="ChEBI" id="CHEBI:74497"/>
        <dbReference type="EC" id="2.1.1.192"/>
    </reaction>
</comment>
<evidence type="ECO:0000256" key="12">
    <source>
        <dbReference type="ARBA" id="ARBA00023014"/>
    </source>
</evidence>
<feature type="binding site" evidence="14">
    <location>
        <position position="216"/>
    </location>
    <ligand>
        <name>S-adenosyl-L-methionine</name>
        <dbReference type="ChEBI" id="CHEBI:59789"/>
    </ligand>
</feature>
<organism evidence="16 17">
    <name type="scientific">Cellvibrio fibrivorans</name>
    <dbReference type="NCBI Taxonomy" id="126350"/>
    <lineage>
        <taxon>Bacteria</taxon>
        <taxon>Pseudomonadati</taxon>
        <taxon>Pseudomonadota</taxon>
        <taxon>Gammaproteobacteria</taxon>
        <taxon>Cellvibrionales</taxon>
        <taxon>Cellvibrionaceae</taxon>
        <taxon>Cellvibrio</taxon>
    </lineage>
</organism>
<feature type="active site" description="S-methylcysteine intermediate" evidence="14">
    <location>
        <position position="360"/>
    </location>
</feature>
<feature type="domain" description="Radical SAM core" evidence="15">
    <location>
        <begin position="116"/>
        <end position="354"/>
    </location>
</feature>
<feature type="binding site" evidence="14">
    <location>
        <position position="134"/>
    </location>
    <ligand>
        <name>[4Fe-4S] cluster</name>
        <dbReference type="ChEBI" id="CHEBI:49883"/>
        <note>4Fe-4S-S-AdoMet</note>
    </ligand>
</feature>
<keyword evidence="13 14" id="KW-1015">Disulfide bond</keyword>
<dbReference type="SFLD" id="SFLDS00029">
    <property type="entry name" value="Radical_SAM"/>
    <property type="match status" value="1"/>
</dbReference>
<keyword evidence="10 14" id="KW-0479">Metal-binding</keyword>
<dbReference type="EC" id="2.1.1.192" evidence="14"/>
<dbReference type="InterPro" id="IPR013785">
    <property type="entry name" value="Aldolase_TIM"/>
</dbReference>
<dbReference type="Pfam" id="PF21016">
    <property type="entry name" value="RlmN_N"/>
    <property type="match status" value="1"/>
</dbReference>
<sequence length="392" mass="43728">MTEVSSFTNTASAEVAEGSAKMNLLGLPEAKLVAFFESIGEKKFRAIQVMKWIHQLGADNFDDMTNVSKDLRAKLKNIAEIRMPEVVQQFDSTDGTRKFLIRVSGNNVIETVFIPDGDRGTLCVSSQVGCSLDCSFCATGKQGFNRDLTAAEIIGQVWIAAKSFGQLQANGPRRVTNVVMMGMGEPLLNFDNVVDSMSLMMHDNAYGISKRRVTLSTSGVVPQLDRLSQYTDACLAISLHAPNDELRNELVPINRKYPIAMLLDSAKRYIEAMPDTHRKITIEYTLIDQVNDRPHHARELAELLRDVPVKINLIPFNPFNLSNYKRVSNNALRKFQDILMGEGYITTVRTTRGDDIDAACGQLAGQVNDVTRRSERYRAQFDEVQAVKIVSQ</sequence>
<keyword evidence="17" id="KW-1185">Reference proteome</keyword>
<comment type="miscellaneous">
    <text evidence="14">Reaction proceeds by a ping-pong mechanism involving intermediate methylation of a conserved cysteine residue.</text>
</comment>
<feature type="binding site" evidence="14">
    <location>
        <position position="317"/>
    </location>
    <ligand>
        <name>S-adenosyl-L-methionine</name>
        <dbReference type="ChEBI" id="CHEBI:59789"/>
    </ligand>
</feature>
<keyword evidence="12 14" id="KW-0411">Iron-sulfur</keyword>
<dbReference type="PROSITE" id="PS51918">
    <property type="entry name" value="RADICAL_SAM"/>
    <property type="match status" value="1"/>
</dbReference>
<dbReference type="SFLD" id="SFLDG01062">
    <property type="entry name" value="methyltransferase_(Class_A)"/>
    <property type="match status" value="1"/>
</dbReference>
<proteinExistence type="inferred from homology"/>
<dbReference type="Gene3D" id="3.20.20.70">
    <property type="entry name" value="Aldolase class I"/>
    <property type="match status" value="1"/>
</dbReference>
<keyword evidence="9 14" id="KW-0819">tRNA processing</keyword>
<dbReference type="CDD" id="cd01335">
    <property type="entry name" value="Radical_SAM"/>
    <property type="match status" value="1"/>
</dbReference>
<keyword evidence="4 14" id="KW-0963">Cytoplasm</keyword>
<evidence type="ECO:0000256" key="14">
    <source>
        <dbReference type="HAMAP-Rule" id="MF_01849"/>
    </source>
</evidence>
<evidence type="ECO:0000256" key="4">
    <source>
        <dbReference type="ARBA" id="ARBA00022490"/>
    </source>
</evidence>
<dbReference type="NCBIfam" id="TIGR00048">
    <property type="entry name" value="rRNA_mod_RlmN"/>
    <property type="match status" value="1"/>
</dbReference>
<name>A0ABU1UVA1_9GAMM</name>
<evidence type="ECO:0000256" key="13">
    <source>
        <dbReference type="ARBA" id="ARBA00023157"/>
    </source>
</evidence>